<dbReference type="RefSeq" id="WP_083069338.1">
    <property type="nucleotide sequence ID" value="NZ_NBTM02000001.1"/>
</dbReference>
<name>A0A2J9PPM8_9LACT</name>
<gene>
    <name evidence="1" type="ORF">A6J77_006805</name>
</gene>
<evidence type="ECO:0000313" key="2">
    <source>
        <dbReference type="Proteomes" id="UP000192813"/>
    </source>
</evidence>
<reference evidence="2" key="1">
    <citation type="submission" date="2017-12" db="EMBL/GenBank/DDBJ databases">
        <title>FDA dAtabase for Regulatory Grade micrObial Sequences (FDA-ARGOS): Supporting development and validation of Infectious Disease Dx tests.</title>
        <authorList>
            <person name="Hoffmann M."/>
            <person name="Allard M."/>
            <person name="Evans P."/>
            <person name="Brown E."/>
            <person name="Tallon L."/>
            <person name="Sadzewicz L."/>
            <person name="Sengamalay N."/>
            <person name="Ott S."/>
            <person name="Godinez A."/>
            <person name="Nagaraj S."/>
            <person name="Vavikolanu K."/>
            <person name="Aluvathingal J."/>
            <person name="Nadendla S."/>
            <person name="Sichtig H."/>
        </authorList>
    </citation>
    <scope>NUCLEOTIDE SEQUENCE [LARGE SCALE GENOMIC DNA]</scope>
    <source>
        <strain evidence="2">FDAARGOS_249</strain>
    </source>
</reference>
<evidence type="ECO:0008006" key="3">
    <source>
        <dbReference type="Google" id="ProtNLM"/>
    </source>
</evidence>
<protein>
    <recommendedName>
        <fullName evidence="3">Glycosyltransferase 2-like domain-containing protein</fullName>
    </recommendedName>
</protein>
<dbReference type="AlphaFoldDB" id="A0A2J9PPM8"/>
<organism evidence="1 2">
    <name type="scientific">Aerococcus viridans</name>
    <dbReference type="NCBI Taxonomy" id="1377"/>
    <lineage>
        <taxon>Bacteria</taxon>
        <taxon>Bacillati</taxon>
        <taxon>Bacillota</taxon>
        <taxon>Bacilli</taxon>
        <taxon>Lactobacillales</taxon>
        <taxon>Aerococcaceae</taxon>
        <taxon>Aerococcus</taxon>
    </lineage>
</organism>
<dbReference type="EMBL" id="NBTM02000001">
    <property type="protein sequence ID" value="PNL91950.1"/>
    <property type="molecule type" value="Genomic_DNA"/>
</dbReference>
<comment type="caution">
    <text evidence="1">The sequence shown here is derived from an EMBL/GenBank/DDBJ whole genome shotgun (WGS) entry which is preliminary data.</text>
</comment>
<proteinExistence type="predicted"/>
<sequence>MIINDSSGNKYQNMFYQTEKNFNAQVIQHPKNHGKDDALKTAMAALLVNYPEIDLIVTIDSDGPNSCSDMMKPVELAK</sequence>
<evidence type="ECO:0000313" key="1">
    <source>
        <dbReference type="EMBL" id="PNL91950.1"/>
    </source>
</evidence>
<accession>A0A2J9PPM8</accession>
<dbReference type="Proteomes" id="UP000192813">
    <property type="component" value="Unassembled WGS sequence"/>
</dbReference>